<organism evidence="2 3">
    <name type="scientific">Ruminiclostridium papyrosolvens DSM 2782</name>
    <dbReference type="NCBI Taxonomy" id="588581"/>
    <lineage>
        <taxon>Bacteria</taxon>
        <taxon>Bacillati</taxon>
        <taxon>Bacillota</taxon>
        <taxon>Clostridia</taxon>
        <taxon>Eubacteriales</taxon>
        <taxon>Oscillospiraceae</taxon>
        <taxon>Ruminiclostridium</taxon>
    </lineage>
</organism>
<keyword evidence="3" id="KW-1185">Reference proteome</keyword>
<feature type="transmembrane region" description="Helical" evidence="1">
    <location>
        <begin position="20"/>
        <end position="44"/>
    </location>
</feature>
<dbReference type="eggNOG" id="ENOG50340EZ">
    <property type="taxonomic scope" value="Bacteria"/>
</dbReference>
<comment type="caution">
    <text evidence="2">The sequence shown here is derived from an EMBL/GenBank/DDBJ whole genome shotgun (WGS) entry which is preliminary data.</text>
</comment>
<reference evidence="2" key="1">
    <citation type="submission" date="2009-07" db="EMBL/GenBank/DDBJ databases">
        <authorList>
            <consortium name="US DOE Joint Genome Institute (JGI-PGF)"/>
            <person name="Lucas S."/>
            <person name="Copeland A."/>
            <person name="Lapidus A."/>
            <person name="Glavina del Rio T."/>
            <person name="Tice H."/>
            <person name="Bruce D."/>
            <person name="Goodwin L."/>
            <person name="Pitluck S."/>
            <person name="Larimer F."/>
            <person name="Land M.L."/>
            <person name="Mouttaki H."/>
            <person name="He Z."/>
            <person name="Zhou J."/>
            <person name="Hemme C.L."/>
        </authorList>
    </citation>
    <scope>NUCLEOTIDE SEQUENCE</scope>
    <source>
        <strain evidence="2">DSM 2782</strain>
    </source>
</reference>
<protein>
    <submittedName>
        <fullName evidence="2">Uncharacterized protein</fullName>
    </submittedName>
</protein>
<evidence type="ECO:0000313" key="2">
    <source>
        <dbReference type="EMBL" id="EGD46928.1"/>
    </source>
</evidence>
<feature type="transmembrane region" description="Helical" evidence="1">
    <location>
        <begin position="129"/>
        <end position="147"/>
    </location>
</feature>
<sequence>MKNMITKIFPKNINNDYKGYGIAVYVFVIYSLISTVRSCIHFFLPDGGAGSIAHIDLSQGGKNIIFVFALWGSSQLILSFVQLLVSIRYKSLLPFMYILLFLEYCFRVLLGVMKPLVFEANAGTPPGGYLDKVMIPLALIMLILSLMPKKCETK</sequence>
<dbReference type="AlphaFoldDB" id="F1TEZ0"/>
<proteinExistence type="predicted"/>
<dbReference type="RefSeq" id="WP_004620451.1">
    <property type="nucleotide sequence ID" value="NZ_ACXX02000010.1"/>
</dbReference>
<evidence type="ECO:0000313" key="3">
    <source>
        <dbReference type="Proteomes" id="UP000003860"/>
    </source>
</evidence>
<dbReference type="Proteomes" id="UP000003860">
    <property type="component" value="Unassembled WGS sequence"/>
</dbReference>
<dbReference type="STRING" id="588581.Cpap_1123"/>
<keyword evidence="1" id="KW-0472">Membrane</keyword>
<keyword evidence="1" id="KW-1133">Transmembrane helix</keyword>
<accession>F1TEZ0</accession>
<feature type="transmembrane region" description="Helical" evidence="1">
    <location>
        <begin position="64"/>
        <end position="85"/>
    </location>
</feature>
<gene>
    <name evidence="2" type="ORF">Cpap_1123</name>
</gene>
<reference evidence="2" key="2">
    <citation type="submission" date="2011-01" db="EMBL/GenBank/DDBJ databases">
        <title>The Non-contiguous Finished genome of Clostridium papyrosolvens.</title>
        <authorList>
            <person name="Lucas S."/>
            <person name="Copeland A."/>
            <person name="Lapidus A."/>
            <person name="Cheng J.-F."/>
            <person name="Goodwin L."/>
            <person name="Pitluck S."/>
            <person name="Misra M."/>
            <person name="Chertkov O."/>
            <person name="Detter J.C."/>
            <person name="Han C."/>
            <person name="Tapia R."/>
            <person name="Land M."/>
            <person name="Hauser L."/>
            <person name="Kyrpides N."/>
            <person name="Ivanova N."/>
            <person name="Pagani I."/>
            <person name="Mouttaki H."/>
            <person name="He Z."/>
            <person name="Zhou J."/>
            <person name="Hemme C.L."/>
            <person name="Woyke T."/>
        </authorList>
    </citation>
    <scope>NUCLEOTIDE SEQUENCE [LARGE SCALE GENOMIC DNA]</scope>
    <source>
        <strain evidence="2">DSM 2782</strain>
    </source>
</reference>
<name>F1TEZ0_9FIRM</name>
<evidence type="ECO:0000256" key="1">
    <source>
        <dbReference type="SAM" id="Phobius"/>
    </source>
</evidence>
<dbReference type="EMBL" id="ACXX02000010">
    <property type="protein sequence ID" value="EGD46928.1"/>
    <property type="molecule type" value="Genomic_DNA"/>
</dbReference>
<dbReference type="OrthoDB" id="7210524at2"/>
<keyword evidence="1" id="KW-0812">Transmembrane</keyword>
<feature type="transmembrane region" description="Helical" evidence="1">
    <location>
        <begin position="97"/>
        <end position="117"/>
    </location>
</feature>